<dbReference type="Proteomes" id="UP000371977">
    <property type="component" value="Unassembled WGS sequence"/>
</dbReference>
<dbReference type="InterPro" id="IPR036217">
    <property type="entry name" value="MethylDNA_cys_MeTrfase_DNAb"/>
</dbReference>
<dbReference type="OrthoDB" id="9802228at2"/>
<evidence type="ECO:0000256" key="4">
    <source>
        <dbReference type="ARBA" id="ARBA00022603"/>
    </source>
</evidence>
<dbReference type="InterPro" id="IPR014048">
    <property type="entry name" value="MethylDNA_cys_MeTrfase_DNA-bd"/>
</dbReference>
<keyword evidence="4 10" id="KW-0489">Methyltransferase</keyword>
<dbReference type="PANTHER" id="PTHR10815">
    <property type="entry name" value="METHYLATED-DNA--PROTEIN-CYSTEINE METHYLTRANSFERASE"/>
    <property type="match status" value="1"/>
</dbReference>
<dbReference type="EC" id="2.1.1.63" evidence="3"/>
<keyword evidence="5 10" id="KW-0808">Transferase</keyword>
<evidence type="ECO:0000256" key="3">
    <source>
        <dbReference type="ARBA" id="ARBA00011918"/>
    </source>
</evidence>
<feature type="domain" description="Methylated-DNA-[protein]-cysteine S-methyltransferase DNA binding" evidence="9">
    <location>
        <begin position="77"/>
        <end position="155"/>
    </location>
</feature>
<comment type="caution">
    <text evidence="10">The sequence shown here is derived from an EMBL/GenBank/DDBJ whole genome shotgun (WGS) entry which is preliminary data.</text>
</comment>
<dbReference type="SUPFAM" id="SSF46767">
    <property type="entry name" value="Methylated DNA-protein cysteine methyltransferase, C-terminal domain"/>
    <property type="match status" value="1"/>
</dbReference>
<comment type="similarity">
    <text evidence="2">Belongs to the MGMT family.</text>
</comment>
<accession>A0A6C2C9Y0</accession>
<organism evidence="10 11">
    <name type="scientific">Weissella muntiaci</name>
    <dbReference type="NCBI Taxonomy" id="2508881"/>
    <lineage>
        <taxon>Bacteria</taxon>
        <taxon>Bacillati</taxon>
        <taxon>Bacillota</taxon>
        <taxon>Bacilli</taxon>
        <taxon>Lactobacillales</taxon>
        <taxon>Lactobacillaceae</taxon>
        <taxon>Weissella</taxon>
    </lineage>
</organism>
<dbReference type="EMBL" id="SDGZ01000010">
    <property type="protein sequence ID" value="TYC50193.1"/>
    <property type="molecule type" value="Genomic_DNA"/>
</dbReference>
<evidence type="ECO:0000256" key="6">
    <source>
        <dbReference type="ARBA" id="ARBA00022763"/>
    </source>
</evidence>
<evidence type="ECO:0000256" key="2">
    <source>
        <dbReference type="ARBA" id="ARBA00008711"/>
    </source>
</evidence>
<evidence type="ECO:0000256" key="5">
    <source>
        <dbReference type="ARBA" id="ARBA00022679"/>
    </source>
</evidence>
<comment type="catalytic activity">
    <reaction evidence="8">
        <text>a 6-O-methyl-2'-deoxyguanosine in DNA + L-cysteinyl-[protein] = S-methyl-L-cysteinyl-[protein] + a 2'-deoxyguanosine in DNA</text>
        <dbReference type="Rhea" id="RHEA:24000"/>
        <dbReference type="Rhea" id="RHEA-COMP:10131"/>
        <dbReference type="Rhea" id="RHEA-COMP:10132"/>
        <dbReference type="Rhea" id="RHEA-COMP:11367"/>
        <dbReference type="Rhea" id="RHEA-COMP:11368"/>
        <dbReference type="ChEBI" id="CHEBI:29950"/>
        <dbReference type="ChEBI" id="CHEBI:82612"/>
        <dbReference type="ChEBI" id="CHEBI:85445"/>
        <dbReference type="ChEBI" id="CHEBI:85448"/>
        <dbReference type="EC" id="2.1.1.63"/>
    </reaction>
</comment>
<dbReference type="CDD" id="cd06445">
    <property type="entry name" value="ATase"/>
    <property type="match status" value="1"/>
</dbReference>
<name>A0A6C2C9Y0_9LACO</name>
<dbReference type="RefSeq" id="WP_148622275.1">
    <property type="nucleotide sequence ID" value="NZ_SDGZ01000010.1"/>
</dbReference>
<dbReference type="AlphaFoldDB" id="A0A6C2C9Y0"/>
<keyword evidence="7" id="KW-0234">DNA repair</keyword>
<dbReference type="PANTHER" id="PTHR10815:SF5">
    <property type="entry name" value="METHYLATED-DNA--PROTEIN-CYSTEINE METHYLTRANSFERASE"/>
    <property type="match status" value="1"/>
</dbReference>
<keyword evidence="11" id="KW-1185">Reference proteome</keyword>
<dbReference type="NCBIfam" id="TIGR00589">
    <property type="entry name" value="ogt"/>
    <property type="match status" value="1"/>
</dbReference>
<keyword evidence="6" id="KW-0227">DNA damage</keyword>
<dbReference type="Pfam" id="PF01035">
    <property type="entry name" value="DNA_binding_1"/>
    <property type="match status" value="1"/>
</dbReference>
<dbReference type="GO" id="GO:0006281">
    <property type="term" value="P:DNA repair"/>
    <property type="evidence" value="ECO:0007669"/>
    <property type="project" value="UniProtKB-KW"/>
</dbReference>
<dbReference type="Gene3D" id="1.10.10.10">
    <property type="entry name" value="Winged helix-like DNA-binding domain superfamily/Winged helix DNA-binding domain"/>
    <property type="match status" value="1"/>
</dbReference>
<gene>
    <name evidence="10" type="ORF">ESZ50_03830</name>
</gene>
<proteinExistence type="inferred from homology"/>
<evidence type="ECO:0000256" key="7">
    <source>
        <dbReference type="ARBA" id="ARBA00023204"/>
    </source>
</evidence>
<evidence type="ECO:0000256" key="1">
    <source>
        <dbReference type="ARBA" id="ARBA00001286"/>
    </source>
</evidence>
<evidence type="ECO:0000259" key="9">
    <source>
        <dbReference type="Pfam" id="PF01035"/>
    </source>
</evidence>
<reference evidence="10 11" key="1">
    <citation type="submission" date="2019-01" db="EMBL/GenBank/DDBJ databases">
        <title>Weissella sp. nov., a novel lactic acid bacterium isolated from animal feces.</title>
        <authorList>
            <person name="Wang L.-T."/>
        </authorList>
    </citation>
    <scope>NUCLEOTIDE SEQUENCE [LARGE SCALE GENOMIC DNA]</scope>
    <source>
        <strain evidence="10 11">8H-2</strain>
    </source>
</reference>
<evidence type="ECO:0000313" key="11">
    <source>
        <dbReference type="Proteomes" id="UP000371977"/>
    </source>
</evidence>
<dbReference type="GO" id="GO:0032259">
    <property type="term" value="P:methylation"/>
    <property type="evidence" value="ECO:0007669"/>
    <property type="project" value="UniProtKB-KW"/>
</dbReference>
<sequence>MLVEQYDFLSDKITLFYSEKGLKFISLADDPITEYTAWFGASDFKFTDQKRYAGVVSAYLQHRDLPAILVDWEGTTLQKQVWQYLQTIPQGETINYSELANAVGAAQAVRAVASAVGKNPLLVLVGCHRIVRKDGSVGEYRAGKDWKTKLIDFEQKVD</sequence>
<evidence type="ECO:0000256" key="8">
    <source>
        <dbReference type="ARBA" id="ARBA00049348"/>
    </source>
</evidence>
<dbReference type="FunFam" id="1.10.10.10:FF:000214">
    <property type="entry name" value="Methylated-DNA--protein-cysteine methyltransferase"/>
    <property type="match status" value="1"/>
</dbReference>
<protein>
    <recommendedName>
        <fullName evidence="3">methylated-DNA--[protein]-cysteine S-methyltransferase</fullName>
        <ecNumber evidence="3">2.1.1.63</ecNumber>
    </recommendedName>
</protein>
<evidence type="ECO:0000313" key="10">
    <source>
        <dbReference type="EMBL" id="TYC50193.1"/>
    </source>
</evidence>
<dbReference type="GO" id="GO:0003908">
    <property type="term" value="F:methylated-DNA-[protein]-cysteine S-methyltransferase activity"/>
    <property type="evidence" value="ECO:0007669"/>
    <property type="project" value="UniProtKB-EC"/>
</dbReference>
<dbReference type="InterPro" id="IPR036388">
    <property type="entry name" value="WH-like_DNA-bd_sf"/>
</dbReference>
<comment type="catalytic activity">
    <reaction evidence="1">
        <text>a 4-O-methyl-thymidine in DNA + L-cysteinyl-[protein] = a thymidine in DNA + S-methyl-L-cysteinyl-[protein]</text>
        <dbReference type="Rhea" id="RHEA:53428"/>
        <dbReference type="Rhea" id="RHEA-COMP:10131"/>
        <dbReference type="Rhea" id="RHEA-COMP:10132"/>
        <dbReference type="Rhea" id="RHEA-COMP:13555"/>
        <dbReference type="Rhea" id="RHEA-COMP:13556"/>
        <dbReference type="ChEBI" id="CHEBI:29950"/>
        <dbReference type="ChEBI" id="CHEBI:82612"/>
        <dbReference type="ChEBI" id="CHEBI:137386"/>
        <dbReference type="ChEBI" id="CHEBI:137387"/>
        <dbReference type="EC" id="2.1.1.63"/>
    </reaction>
</comment>